<comment type="function">
    <text evidence="14 15">ATP-dependent DNA 3'-5' helicase required for initiation of viral DNA replication. It forms a complex with the viral E2 protein. The E1-E2 complex binds to the replication origin which contains binding sites for both proteins. During the initial step, a dimer of E1 interacts with a dimer of protein E2 leading to a complex that binds the viral origin of replication with high specificity. Then, a second dimer of E1 displaces the E2 dimer in an ATP-dependent manner to form the E1 tetramer. Following this, two E1 monomers are added to each half of the site, which results in the formation of two E1 trimers on the viral ori. Subsequently, two hexamers will be created. The double hexamer acts as a bi-directional helicase machinery and unwinds the viral DNA and then recruits the host DNA polymerase to start replication.</text>
</comment>
<reference evidence="19 20" key="1">
    <citation type="journal article" date="2013" name="Virology">
        <title>Human papillomavirus genome variants.</title>
        <authorList>
            <person name="Burk R.D."/>
            <person name="Harari A."/>
            <person name="Chen Z."/>
        </authorList>
    </citation>
    <scope>NUCLEOTIDE SEQUENCE [LARGE SCALE GENOMIC DNA]</scope>
    <source>
        <strain evidence="19">P5_860</strain>
    </source>
</reference>
<dbReference type="GO" id="GO:0016887">
    <property type="term" value="F:ATP hydrolysis activity"/>
    <property type="evidence" value="ECO:0007669"/>
    <property type="project" value="RHEA"/>
</dbReference>
<evidence type="ECO:0000256" key="4">
    <source>
        <dbReference type="ARBA" id="ARBA00022562"/>
    </source>
</evidence>
<dbReference type="InterPro" id="IPR037102">
    <property type="entry name" value="Znf_lg_T-Ag_D1_dom_sf"/>
</dbReference>
<comment type="similarity">
    <text evidence="15 16">Belongs to the papillomaviridae E1 protein family.</text>
</comment>
<protein>
    <recommendedName>
        <fullName evidence="15 16">Replication protein E1</fullName>
        <ecNumber evidence="15 16">5.6.2.4</ecNumber>
    </recommendedName>
    <alternativeName>
        <fullName evidence="15">ATP-dependent helicase E1</fullName>
    </alternativeName>
    <alternativeName>
        <fullName evidence="15">DNA 3'-5' helicase E1</fullName>
    </alternativeName>
</protein>
<evidence type="ECO:0000256" key="8">
    <source>
        <dbReference type="ARBA" id="ARBA00022806"/>
    </source>
</evidence>
<dbReference type="InterPro" id="IPR046935">
    <property type="entry name" value="PPV_E1_DBD_sf"/>
</dbReference>
<dbReference type="GO" id="GO:0042025">
    <property type="term" value="C:host cell nucleus"/>
    <property type="evidence" value="ECO:0007669"/>
    <property type="project" value="UniProtKB-SubCell"/>
</dbReference>
<feature type="compositionally biased region" description="Low complexity" evidence="17">
    <location>
        <begin position="101"/>
        <end position="112"/>
    </location>
</feature>
<keyword evidence="4 15" id="KW-1048">Host nucleus</keyword>
<gene>
    <name evidence="15 19" type="primary">E1</name>
</gene>
<dbReference type="InterPro" id="IPR027417">
    <property type="entry name" value="P-loop_NTPase"/>
</dbReference>
<sequence length="642" mass="72489">MDSEGTEDEGAGCTGWFYVEAVVDKKTGDNISEDEDEDTNDTGSDIIDFIDTSNSICSQAERETAQALFQVQETQAHKEAVQHLKRKFLGSPRSSPLKDITNQNTQSNSQQQPKQANLPHGKRRLLDSYSDSGYGNTQVETVEGTLQVDGQNDGSQHSMCSGGGSSDRSTEIDLETNENATNVGLNSICAVLKCSNAKAMFMAKFKELYGVSYNELVRVFKSDKTCCTDWVCALFGVSPMVAENLKTLIQPFCMYYHIQCLSCDWGTIVLLLARFTCAKNRLTIAKCLGTLVNIPQSQMFIEPPKLRSTAVALYFYRTGISNISSTYGETPEWITRQTQLQHSFDDSTFELSQMVQWAFDHDVVDDSEIAFYYAQLADTDSNAAAFLKSNCQAKYVKDCGTMTRHYKRAQRKSLTMSAWIRYRCDKVQDGGNWREIAKFLRYQGINFMYFIQTFKLFLKGTPKHNCIVIQGPPNTGKSQFAMSLIRFLQGCVISYVNSGSHFWLQPLEDAKVALLDDATYGCWTYIDQYLRNFLDGNPCSIDRKHRSLLQIVCPPLLITSNINPKEDANLMYLHSKVTVFQFLNAFPFDPNGNPVYALNDVNWKNFFSTTWSRLDLEEEEDKENGDPMSSFKCVPGENTRLL</sequence>
<evidence type="ECO:0000256" key="11">
    <source>
        <dbReference type="ARBA" id="ARBA00023235"/>
    </source>
</evidence>
<keyword evidence="9 15" id="KW-0067">ATP-binding</keyword>
<dbReference type="InterPro" id="IPR001177">
    <property type="entry name" value="PPV_DNA_helicase_E1_C"/>
</dbReference>
<organism evidence="19 20">
    <name type="scientific">Human papillomavirus 82</name>
    <dbReference type="NCBI Taxonomy" id="129724"/>
    <lineage>
        <taxon>Viruses</taxon>
        <taxon>Monodnaviria</taxon>
        <taxon>Shotokuvirae</taxon>
        <taxon>Cossaviricota</taxon>
        <taxon>Papovaviricetes</taxon>
        <taxon>Zurhausenvirales</taxon>
        <taxon>Papillomaviridae</taxon>
        <taxon>Firstpapillomavirinae</taxon>
        <taxon>Alphapapillomavirus</taxon>
        <taxon>Alphapapillomavirus 5</taxon>
    </lineage>
</organism>
<evidence type="ECO:0000256" key="15">
    <source>
        <dbReference type="HAMAP-Rule" id="MF_04000"/>
    </source>
</evidence>
<evidence type="ECO:0000256" key="14">
    <source>
        <dbReference type="ARBA" id="ARBA00093297"/>
    </source>
</evidence>
<dbReference type="SUPFAM" id="SSF55464">
    <property type="entry name" value="Origin of replication-binding domain, RBD-like"/>
    <property type="match status" value="1"/>
</dbReference>
<keyword evidence="10 15" id="KW-0238">DNA-binding</keyword>
<evidence type="ECO:0000256" key="5">
    <source>
        <dbReference type="ARBA" id="ARBA00022705"/>
    </source>
</evidence>
<comment type="PTM">
    <text evidence="15">Phosphorylated.</text>
</comment>
<dbReference type="Pfam" id="PF00524">
    <property type="entry name" value="PPV_E1_N"/>
    <property type="match status" value="1"/>
</dbReference>
<dbReference type="EMBL" id="KF444055">
    <property type="protein sequence ID" value="AHY96063.1"/>
    <property type="molecule type" value="Genomic_DNA"/>
</dbReference>
<keyword evidence="6 15" id="KW-0547">Nucleotide-binding</keyword>
<evidence type="ECO:0000256" key="16">
    <source>
        <dbReference type="PIRNR" id="PIRNR003383"/>
    </source>
</evidence>
<keyword evidence="3 15" id="KW-0597">Phosphoprotein</keyword>
<comment type="catalytic activity">
    <reaction evidence="13 15 16">
        <text>ATP + H2O = ADP + phosphate + H(+)</text>
        <dbReference type="Rhea" id="RHEA:13065"/>
        <dbReference type="ChEBI" id="CHEBI:15377"/>
        <dbReference type="ChEBI" id="CHEBI:15378"/>
        <dbReference type="ChEBI" id="CHEBI:30616"/>
        <dbReference type="ChEBI" id="CHEBI:43474"/>
        <dbReference type="ChEBI" id="CHEBI:456216"/>
        <dbReference type="EC" id="5.6.2.4"/>
    </reaction>
</comment>
<feature type="region of interest" description="Disordered" evidence="17">
    <location>
        <begin position="148"/>
        <end position="170"/>
    </location>
</feature>
<keyword evidence="7 15" id="KW-0378">Hydrolase</keyword>
<dbReference type="Pfam" id="PF00519">
    <property type="entry name" value="PPV_E1_C"/>
    <property type="match status" value="1"/>
</dbReference>
<evidence type="ECO:0000313" key="19">
    <source>
        <dbReference type="EMBL" id="AHY96063.1"/>
    </source>
</evidence>
<dbReference type="Gene3D" id="3.40.50.300">
    <property type="entry name" value="P-loop containing nucleotide triphosphate hydrolases"/>
    <property type="match status" value="1"/>
</dbReference>
<feature type="domain" description="SF3 helicase" evidence="18">
    <location>
        <begin position="445"/>
        <end position="595"/>
    </location>
</feature>
<evidence type="ECO:0000256" key="10">
    <source>
        <dbReference type="ARBA" id="ARBA00023125"/>
    </source>
</evidence>
<evidence type="ECO:0000256" key="1">
    <source>
        <dbReference type="ARBA" id="ARBA00004147"/>
    </source>
</evidence>
<feature type="modified residue" description="Phosphoserine; by host" evidence="15">
    <location>
        <position position="107"/>
    </location>
</feature>
<dbReference type="InterPro" id="IPR014000">
    <property type="entry name" value="PPV_DNA_helicase_E1_N"/>
</dbReference>
<keyword evidence="2 15" id="KW-0244">Early protein</keyword>
<feature type="modified residue" description="Phosphoserine; by host" evidence="15">
    <location>
        <position position="91"/>
    </location>
</feature>
<dbReference type="GO" id="GO:0006260">
    <property type="term" value="P:DNA replication"/>
    <property type="evidence" value="ECO:0007669"/>
    <property type="project" value="UniProtKB-UniRule"/>
</dbReference>
<comment type="function">
    <text evidence="16">ATP-dependent DNA helicase required for initiation of viral DNA replication. It forms a complex with the viral E2 protein. The E1-E2 complex binds to the replication origin which contains binding sites for both proteins.</text>
</comment>
<dbReference type="InterPro" id="IPR046832">
    <property type="entry name" value="PPV_E1_DBD"/>
</dbReference>
<keyword evidence="5 15" id="KW-0235">DNA replication</keyword>
<comment type="caution">
    <text evidence="15">Lacks conserved residue(s) required for the propagation of feature annotation.</text>
</comment>
<dbReference type="Pfam" id="PF20450">
    <property type="entry name" value="PPV_E1_DBD"/>
    <property type="match status" value="1"/>
</dbReference>
<evidence type="ECO:0000256" key="17">
    <source>
        <dbReference type="SAM" id="MobiDB-lite"/>
    </source>
</evidence>
<evidence type="ECO:0000313" key="20">
    <source>
        <dbReference type="Proteomes" id="UP000096595"/>
    </source>
</evidence>
<comment type="subunit">
    <text evidence="15">Can form hexamers. Interacts with E2 protein; this interaction increases E1 DNA binding specificity. Interacts with host DNA polymerase subunit POLA2. Interacts with host single stranded DNA-binding protein RPA1. Interacts with host TOP1; this interaction stimulates the enzymatic activity of TOP1.</text>
</comment>
<accession>A0A024A7T2</accession>
<evidence type="ECO:0000256" key="9">
    <source>
        <dbReference type="ARBA" id="ARBA00022840"/>
    </source>
</evidence>
<dbReference type="GO" id="GO:0005524">
    <property type="term" value="F:ATP binding"/>
    <property type="evidence" value="ECO:0007669"/>
    <property type="project" value="UniProtKB-UniRule"/>
</dbReference>
<feature type="compositionally biased region" description="Polar residues" evidence="17">
    <location>
        <begin position="148"/>
        <end position="159"/>
    </location>
</feature>
<dbReference type="SUPFAM" id="SSF52540">
    <property type="entry name" value="P-loop containing nucleoside triphosphate hydrolases"/>
    <property type="match status" value="1"/>
</dbReference>
<feature type="region of interest" description="Disordered" evidence="17">
    <location>
        <begin position="88"/>
        <end position="130"/>
    </location>
</feature>
<dbReference type="InterPro" id="IPR016393">
    <property type="entry name" value="Rep_E1_papillomaV"/>
</dbReference>
<evidence type="ECO:0000256" key="13">
    <source>
        <dbReference type="ARBA" id="ARBA00048988"/>
    </source>
</evidence>
<feature type="modified residue" description="Phosphoserine; by host" evidence="15">
    <location>
        <position position="95"/>
    </location>
</feature>
<organismHost>
    <name type="scientific">Homo sapiens</name>
    <name type="common">Human</name>
    <dbReference type="NCBI Taxonomy" id="9606"/>
</organismHost>
<feature type="binding site" evidence="15">
    <location>
        <begin position="471"/>
        <end position="478"/>
    </location>
    <ligand>
        <name>ATP</name>
        <dbReference type="ChEBI" id="CHEBI:30616"/>
    </ligand>
</feature>
<dbReference type="GO" id="GO:0003677">
    <property type="term" value="F:DNA binding"/>
    <property type="evidence" value="ECO:0007669"/>
    <property type="project" value="UniProtKB-UniRule"/>
</dbReference>
<comment type="catalytic activity">
    <reaction evidence="12 15">
        <text>Couples ATP hydrolysis with the unwinding of duplex DNA by translocating in the 3'-5' direction.</text>
        <dbReference type="EC" id="5.6.2.4"/>
    </reaction>
</comment>
<evidence type="ECO:0000256" key="3">
    <source>
        <dbReference type="ARBA" id="ARBA00022553"/>
    </source>
</evidence>
<dbReference type="Proteomes" id="UP000096595">
    <property type="component" value="Genome"/>
</dbReference>
<dbReference type="Gene3D" id="3.40.1310.10">
    <property type="match status" value="1"/>
</dbReference>
<dbReference type="InterPro" id="IPR014015">
    <property type="entry name" value="Helicase_SF3_DNA-vir"/>
</dbReference>
<evidence type="ECO:0000256" key="7">
    <source>
        <dbReference type="ARBA" id="ARBA00022801"/>
    </source>
</evidence>
<comment type="subcellular location">
    <subcellularLocation>
        <location evidence="1 15">Host nucleus</location>
    </subcellularLocation>
</comment>
<evidence type="ECO:0000256" key="12">
    <source>
        <dbReference type="ARBA" id="ARBA00034617"/>
    </source>
</evidence>
<evidence type="ECO:0000256" key="6">
    <source>
        <dbReference type="ARBA" id="ARBA00022741"/>
    </source>
</evidence>
<proteinExistence type="inferred from homology"/>
<dbReference type="GO" id="GO:0043138">
    <property type="term" value="F:3'-5' DNA helicase activity"/>
    <property type="evidence" value="ECO:0007669"/>
    <property type="project" value="UniProtKB-UniRule"/>
</dbReference>
<feature type="short sequence motif" description="Nuclear localization signal" evidence="15">
    <location>
        <begin position="85"/>
        <end position="87"/>
    </location>
</feature>
<evidence type="ECO:0000256" key="2">
    <source>
        <dbReference type="ARBA" id="ARBA00022518"/>
    </source>
</evidence>
<dbReference type="HAMAP" id="MF_04000">
    <property type="entry name" value="PPV_E1"/>
    <property type="match status" value="1"/>
</dbReference>
<dbReference type="Gene3D" id="1.10.10.510">
    <property type="entry name" value="Zinc finger, large T-antigen D1 domain"/>
    <property type="match status" value="1"/>
</dbReference>
<dbReference type="PIRSF" id="PIRSF003383">
    <property type="entry name" value="Rep_E1_papillomaV"/>
    <property type="match status" value="1"/>
</dbReference>
<dbReference type="PROSITE" id="PS51206">
    <property type="entry name" value="SF3_HELICASE_1"/>
    <property type="match status" value="1"/>
</dbReference>
<evidence type="ECO:0000259" key="18">
    <source>
        <dbReference type="PROSITE" id="PS51206"/>
    </source>
</evidence>
<keyword evidence="8 15" id="KW-0347">Helicase</keyword>
<dbReference type="EC" id="5.6.2.4" evidence="15 16"/>
<keyword evidence="11 15" id="KW-0413">Isomerase</keyword>
<name>A0A024A7T2_HPV82</name>
<feature type="region of interest" description="DNA-binding region" evidence="15">
    <location>
        <begin position="180"/>
        <end position="346"/>
    </location>
</feature>